<organism evidence="6 8">
    <name type="scientific">Burkholderia pseudomallei</name>
    <name type="common">Pseudomonas pseudomallei</name>
    <dbReference type="NCBI Taxonomy" id="28450"/>
    <lineage>
        <taxon>Bacteria</taxon>
        <taxon>Pseudomonadati</taxon>
        <taxon>Pseudomonadota</taxon>
        <taxon>Betaproteobacteria</taxon>
        <taxon>Burkholderiales</taxon>
        <taxon>Burkholderiaceae</taxon>
        <taxon>Burkholderia</taxon>
        <taxon>pseudomallei group</taxon>
    </lineage>
</organism>
<dbReference type="Proteomes" id="UP000231878">
    <property type="component" value="Unassembled WGS sequence"/>
</dbReference>
<dbReference type="PANTHER" id="PTHR33254:SF4">
    <property type="entry name" value="4-HYDROXY-4-METHYL-2-OXOGLUTARATE ALDOLASE 3-RELATED"/>
    <property type="match status" value="1"/>
</dbReference>
<dbReference type="InterPro" id="IPR005493">
    <property type="entry name" value="RraA/RraA-like"/>
</dbReference>
<comment type="cofactor">
    <cofactor evidence="5">
        <name>Mg(2+)</name>
        <dbReference type="ChEBI" id="CHEBI:18420"/>
    </cofactor>
</comment>
<dbReference type="GeneID" id="93064022"/>
<feature type="binding site" evidence="5">
    <location>
        <position position="128"/>
    </location>
    <ligand>
        <name>Mg(2+)</name>
        <dbReference type="ChEBI" id="CHEBI:18420"/>
    </ligand>
</feature>
<proteinExistence type="predicted"/>
<dbReference type="KEGG" id="but:X994_5288"/>
<dbReference type="GO" id="GO:0008168">
    <property type="term" value="F:methyltransferase activity"/>
    <property type="evidence" value="ECO:0007669"/>
    <property type="project" value="UniProtKB-KW"/>
</dbReference>
<comment type="cofactor">
    <cofactor evidence="1">
        <name>a divalent metal cation</name>
        <dbReference type="ChEBI" id="CHEBI:60240"/>
    </cofactor>
</comment>
<protein>
    <recommendedName>
        <fullName evidence="2">Putative 4-hydroxy-4-methyl-2-oxoglutarate aldolase</fullName>
    </recommendedName>
    <alternativeName>
        <fullName evidence="3">Regulator of ribonuclease activity homolog</fullName>
    </alternativeName>
    <alternativeName>
        <fullName evidence="4">RraA-like protein</fullName>
    </alternativeName>
</protein>
<dbReference type="EMBL" id="JQIM01000008">
    <property type="protein sequence ID" value="KGX16476.1"/>
    <property type="molecule type" value="Genomic_DNA"/>
</dbReference>
<evidence type="ECO:0000313" key="8">
    <source>
        <dbReference type="Proteomes" id="UP000030475"/>
    </source>
</evidence>
<dbReference type="Gene3D" id="3.50.30.40">
    <property type="entry name" value="Ribonuclease E inhibitor RraA/RraA-like"/>
    <property type="match status" value="1"/>
</dbReference>
<dbReference type="EMBL" id="PHRB01000004">
    <property type="protein sequence ID" value="PJO67161.1"/>
    <property type="molecule type" value="Genomic_DNA"/>
</dbReference>
<evidence type="ECO:0000256" key="1">
    <source>
        <dbReference type="ARBA" id="ARBA00001968"/>
    </source>
</evidence>
<dbReference type="OMA" id="WINPGDY"/>
<dbReference type="AlphaFoldDB" id="A0A069BHC4"/>
<dbReference type="GO" id="GO:0046872">
    <property type="term" value="F:metal ion binding"/>
    <property type="evidence" value="ECO:0007669"/>
    <property type="project" value="UniProtKB-KW"/>
</dbReference>
<accession>A0A069BHC4</accession>
<dbReference type="CDD" id="cd16841">
    <property type="entry name" value="RraA_family"/>
    <property type="match status" value="1"/>
</dbReference>
<evidence type="ECO:0000313" key="7">
    <source>
        <dbReference type="EMBL" id="PJO67161.1"/>
    </source>
</evidence>
<sequence>MAQWNSDDELFALMRAELSTCPVSDVMEVLGFAYPMLPPEIRPLRRDMVMIGRAMPVQDEPPVPHGGLKRYDAKPFGLLFESVEALRPGEVYIASGGPTAVARLGDLLVTRARNLGAAGVVLHAHVRDANAILDLNLPAFAHGTYAYGLQGRHNVVDYRCSITVGHVRIRPGDLIFGDGDGVCVIPREAEREVITRAIAKNRLERKVRGAIAEGRSVVEAFNQYNVM</sequence>
<dbReference type="OrthoDB" id="9805307at2"/>
<reference evidence="6 8" key="1">
    <citation type="submission" date="2014-08" db="EMBL/GenBank/DDBJ databases">
        <authorList>
            <person name="Bunnell A."/>
            <person name="Chain P.S."/>
            <person name="Chertkov O."/>
            <person name="Currie B.J."/>
            <person name="Daligault H.E."/>
            <person name="Davenport K.W."/>
            <person name="Davis C."/>
            <person name="Gleasner C.D."/>
            <person name="Johnson S.L."/>
            <person name="Kaestli M."/>
            <person name="Koren S."/>
            <person name="Kunde Y.A."/>
            <person name="Mayo M."/>
            <person name="McMurry K.K."/>
            <person name="Price E.P."/>
            <person name="Reitenga K.G."/>
            <person name="Robison R."/>
            <person name="Rosovitz M.J."/>
            <person name="Sarovich D.S."/>
            <person name="Teshima H."/>
        </authorList>
    </citation>
    <scope>NUCLEOTIDE SEQUENCE [LARGE SCALE GENOMIC DNA]</scope>
    <source>
        <strain evidence="6 8">MSHR44</strain>
    </source>
</reference>
<reference evidence="7 9" key="2">
    <citation type="submission" date="2017-11" db="EMBL/GenBank/DDBJ databases">
        <title>Molecular characterization of Burkholderia pseudomallei and closely related isolates from Vietnam.</title>
        <authorList>
            <person name="Ustinov D.V."/>
            <person name="Antonov A.S."/>
            <person name="Avdusheva E.F."/>
            <person name="Shpak I.M."/>
            <person name="Zakharova I.B."/>
            <person name="Thi L.A."/>
            <person name="Teteryatnikova N."/>
            <person name="Lopasteyskaya Y.A."/>
            <person name="Kuzyutina J.A."/>
            <person name="Ngo T.N."/>
            <person name="Victorov D.V."/>
        </authorList>
    </citation>
    <scope>NUCLEOTIDE SEQUENCE [LARGE SCALE GENOMIC DNA]</scope>
    <source>
        <strain evidence="7 9">V1512</strain>
    </source>
</reference>
<dbReference type="GO" id="GO:0032259">
    <property type="term" value="P:methylation"/>
    <property type="evidence" value="ECO:0007669"/>
    <property type="project" value="UniProtKB-KW"/>
</dbReference>
<feature type="binding site" evidence="5">
    <location>
        <position position="127"/>
    </location>
    <ligand>
        <name>substrate</name>
    </ligand>
</feature>
<keyword evidence="5" id="KW-0460">Magnesium</keyword>
<dbReference type="Proteomes" id="UP000030475">
    <property type="component" value="Unassembled WGS sequence"/>
</dbReference>
<evidence type="ECO:0000256" key="2">
    <source>
        <dbReference type="ARBA" id="ARBA00016549"/>
    </source>
</evidence>
<name>A0A069BHC4_BURPE</name>
<dbReference type="RefSeq" id="WP_004525109.1">
    <property type="nucleotide sequence ID" value="NZ_AP028072.1"/>
</dbReference>
<evidence type="ECO:0000256" key="3">
    <source>
        <dbReference type="ARBA" id="ARBA00029596"/>
    </source>
</evidence>
<evidence type="ECO:0000256" key="4">
    <source>
        <dbReference type="ARBA" id="ARBA00030169"/>
    </source>
</evidence>
<feature type="binding site" evidence="5">
    <location>
        <begin position="105"/>
        <end position="108"/>
    </location>
    <ligand>
        <name>substrate</name>
    </ligand>
</feature>
<dbReference type="SUPFAM" id="SSF89562">
    <property type="entry name" value="RraA-like"/>
    <property type="match status" value="1"/>
</dbReference>
<dbReference type="PANTHER" id="PTHR33254">
    <property type="entry name" value="4-HYDROXY-4-METHYL-2-OXOGLUTARATE ALDOLASE 3-RELATED"/>
    <property type="match status" value="1"/>
</dbReference>
<keyword evidence="6" id="KW-0489">Methyltransferase</keyword>
<comment type="caution">
    <text evidence="6">The sequence shown here is derived from an EMBL/GenBank/DDBJ whole genome shotgun (WGS) entry which is preliminary data.</text>
</comment>
<gene>
    <name evidence="7" type="ORF">CWD88_06670</name>
    <name evidence="6" type="ORF">Y036_5734</name>
</gene>
<dbReference type="eggNOG" id="COG0684">
    <property type="taxonomic scope" value="Bacteria"/>
</dbReference>
<dbReference type="InterPro" id="IPR036704">
    <property type="entry name" value="RraA/RraA-like_sf"/>
</dbReference>
<evidence type="ECO:0000256" key="5">
    <source>
        <dbReference type="PIRSR" id="PIRSR605493-1"/>
    </source>
</evidence>
<keyword evidence="7" id="KW-0808">Transferase</keyword>
<evidence type="ECO:0000313" key="6">
    <source>
        <dbReference type="EMBL" id="KGX16476.1"/>
    </source>
</evidence>
<keyword evidence="5" id="KW-0479">Metal-binding</keyword>
<dbReference type="Pfam" id="PF03737">
    <property type="entry name" value="RraA-like"/>
    <property type="match status" value="1"/>
</dbReference>
<evidence type="ECO:0000313" key="9">
    <source>
        <dbReference type="Proteomes" id="UP000231878"/>
    </source>
</evidence>